<proteinExistence type="predicted"/>
<evidence type="ECO:0000313" key="1">
    <source>
        <dbReference type="EMBL" id="MBD4340445.1"/>
    </source>
</evidence>
<sequence>PSGKKIEATEAAVVVTGTLKLGEYTDDYGYEYSYRIVDATLKKADTESVGNKVALYNDVADKKILSTLLENLYILDDDVFCK</sequence>
<name>A0A8I0HCF7_XANCI</name>
<feature type="non-terminal residue" evidence="1">
    <location>
        <position position="82"/>
    </location>
</feature>
<feature type="non-terminal residue" evidence="1">
    <location>
        <position position="1"/>
    </location>
</feature>
<comment type="caution">
    <text evidence="1">The sequence shown here is derived from an EMBL/GenBank/DDBJ whole genome shotgun (WGS) entry which is preliminary data.</text>
</comment>
<dbReference type="Proteomes" id="UP000653002">
    <property type="component" value="Unassembled WGS sequence"/>
</dbReference>
<accession>A0A8I0HCF7</accession>
<protein>
    <submittedName>
        <fullName evidence="1">Uncharacterized protein</fullName>
    </submittedName>
</protein>
<dbReference type="EMBL" id="JAABFR010002607">
    <property type="protein sequence ID" value="MBD4340445.1"/>
    <property type="molecule type" value="Genomic_DNA"/>
</dbReference>
<evidence type="ECO:0000313" key="2">
    <source>
        <dbReference type="Proteomes" id="UP000653002"/>
    </source>
</evidence>
<organism evidence="1 2">
    <name type="scientific">Xanthomonas citri pv. citri</name>
    <dbReference type="NCBI Taxonomy" id="611301"/>
    <lineage>
        <taxon>Bacteria</taxon>
        <taxon>Pseudomonadati</taxon>
        <taxon>Pseudomonadota</taxon>
        <taxon>Gammaproteobacteria</taxon>
        <taxon>Lysobacterales</taxon>
        <taxon>Lysobacteraceae</taxon>
        <taxon>Xanthomonas</taxon>
    </lineage>
</organism>
<gene>
    <name evidence="1" type="ORF">GUH15_31280</name>
</gene>
<dbReference type="AlphaFoldDB" id="A0A8I0HCF7"/>
<reference evidence="1" key="1">
    <citation type="submission" date="2020-01" db="EMBL/GenBank/DDBJ databases">
        <authorList>
            <person name="Richard D."/>
        </authorList>
    </citation>
    <scope>NUCLEOTIDE SEQUENCE</scope>
    <source>
        <strain evidence="1">JP541</strain>
    </source>
</reference>